<dbReference type="EMBL" id="JBHSVR010000001">
    <property type="protein sequence ID" value="MFC6634032.1"/>
    <property type="molecule type" value="Genomic_DNA"/>
</dbReference>
<reference evidence="2" key="1">
    <citation type="journal article" date="2019" name="Int. J. Syst. Evol. Microbiol.">
        <title>The Global Catalogue of Microorganisms (GCM) 10K type strain sequencing project: providing services to taxonomists for standard genome sequencing and annotation.</title>
        <authorList>
            <consortium name="The Broad Institute Genomics Platform"/>
            <consortium name="The Broad Institute Genome Sequencing Center for Infectious Disease"/>
            <person name="Wu L."/>
            <person name="Ma J."/>
        </authorList>
    </citation>
    <scope>NUCLEOTIDE SEQUENCE [LARGE SCALE GENOMIC DNA]</scope>
    <source>
        <strain evidence="2">CGMCC 1.13718</strain>
    </source>
</reference>
<sequence>MYKSEFEAAIERTKKFNLPCPPVEYSSELLLTDNKMNGFVYALRDSIGELEPKEVVAQCLSIHYRVLDVVSNFFKTDCYFTIGYVESDNGTLFYQSENDLKNILINGADRPSLSIHAWLTLPTMEILDFSLPTSFAIINNIKEGIGGLIARHADRLINGVKYHPMLIGEDFLRESGLLIEFGISRPA</sequence>
<gene>
    <name evidence="1" type="ORF">ACFQBM_12100</name>
</gene>
<organism evidence="1 2">
    <name type="scientific">Microbulbifer taiwanensis</name>
    <dbReference type="NCBI Taxonomy" id="986746"/>
    <lineage>
        <taxon>Bacteria</taxon>
        <taxon>Pseudomonadati</taxon>
        <taxon>Pseudomonadota</taxon>
        <taxon>Gammaproteobacteria</taxon>
        <taxon>Cellvibrionales</taxon>
        <taxon>Microbulbiferaceae</taxon>
        <taxon>Microbulbifer</taxon>
    </lineage>
</organism>
<name>A0ABW1YMR2_9GAMM</name>
<dbReference type="Proteomes" id="UP001596425">
    <property type="component" value="Unassembled WGS sequence"/>
</dbReference>
<dbReference type="RefSeq" id="WP_193190224.1">
    <property type="nucleotide sequence ID" value="NZ_JACZFR010000012.1"/>
</dbReference>
<accession>A0ABW1YMR2</accession>
<evidence type="ECO:0000313" key="1">
    <source>
        <dbReference type="EMBL" id="MFC6634032.1"/>
    </source>
</evidence>
<evidence type="ECO:0000313" key="2">
    <source>
        <dbReference type="Proteomes" id="UP001596425"/>
    </source>
</evidence>
<keyword evidence="2" id="KW-1185">Reference proteome</keyword>
<protein>
    <submittedName>
        <fullName evidence="1">Uncharacterized protein</fullName>
    </submittedName>
</protein>
<proteinExistence type="predicted"/>
<comment type="caution">
    <text evidence="1">The sequence shown here is derived from an EMBL/GenBank/DDBJ whole genome shotgun (WGS) entry which is preliminary data.</text>
</comment>